<organism evidence="1 2">
    <name type="scientific">Dictyobacter kobayashii</name>
    <dbReference type="NCBI Taxonomy" id="2014872"/>
    <lineage>
        <taxon>Bacteria</taxon>
        <taxon>Bacillati</taxon>
        <taxon>Chloroflexota</taxon>
        <taxon>Ktedonobacteria</taxon>
        <taxon>Ktedonobacterales</taxon>
        <taxon>Dictyobacteraceae</taxon>
        <taxon>Dictyobacter</taxon>
    </lineage>
</organism>
<evidence type="ECO:0000313" key="1">
    <source>
        <dbReference type="EMBL" id="GCE18728.1"/>
    </source>
</evidence>
<sequence>MNYQHTQTAFYRIVVRGSLDESWSEWFDGLTILVNEQGQTEIAGELPDQAALHGILQKIGSLGLTLLTLQLVEPTPPPINIQPSANE</sequence>
<dbReference type="AlphaFoldDB" id="A0A402AHY4"/>
<dbReference type="OrthoDB" id="4828421at2"/>
<protein>
    <submittedName>
        <fullName evidence="1">Uncharacterized protein</fullName>
    </submittedName>
</protein>
<dbReference type="Proteomes" id="UP000287188">
    <property type="component" value="Unassembled WGS sequence"/>
</dbReference>
<gene>
    <name evidence="1" type="ORF">KDK_25280</name>
</gene>
<dbReference type="RefSeq" id="WP_126550248.1">
    <property type="nucleotide sequence ID" value="NZ_BIFS01000001.1"/>
</dbReference>
<evidence type="ECO:0000313" key="2">
    <source>
        <dbReference type="Proteomes" id="UP000287188"/>
    </source>
</evidence>
<proteinExistence type="predicted"/>
<comment type="caution">
    <text evidence="1">The sequence shown here is derived from an EMBL/GenBank/DDBJ whole genome shotgun (WGS) entry which is preliminary data.</text>
</comment>
<accession>A0A402AHY4</accession>
<name>A0A402AHY4_9CHLR</name>
<dbReference type="EMBL" id="BIFS01000001">
    <property type="protein sequence ID" value="GCE18728.1"/>
    <property type="molecule type" value="Genomic_DNA"/>
</dbReference>
<reference evidence="2" key="1">
    <citation type="submission" date="2018-12" db="EMBL/GenBank/DDBJ databases">
        <title>Tengunoibacter tsumagoiensis gen. nov., sp. nov., Dictyobacter kobayashii sp. nov., D. alpinus sp. nov., and D. joshuensis sp. nov. and description of Dictyobacteraceae fam. nov. within the order Ktedonobacterales isolated from Tengu-no-mugimeshi.</title>
        <authorList>
            <person name="Wang C.M."/>
            <person name="Zheng Y."/>
            <person name="Sakai Y."/>
            <person name="Toyoda A."/>
            <person name="Minakuchi Y."/>
            <person name="Abe K."/>
            <person name="Yokota A."/>
            <person name="Yabe S."/>
        </authorList>
    </citation>
    <scope>NUCLEOTIDE SEQUENCE [LARGE SCALE GENOMIC DNA]</scope>
    <source>
        <strain evidence="2">Uno11</strain>
    </source>
</reference>
<keyword evidence="2" id="KW-1185">Reference proteome</keyword>